<sequence length="439" mass="47954">MDKISNQILSLKDEIIETRRFFHSHPETGWFTFFTSAVIADKMKKLGYDLKLGKDIVKADSRQGLGSKEACENAIKRAKTLLNEDQIKYLDFMEDGLTGVVAEIDTKRAGKTIAFRFDIDGVDVTESKDETHRPFKDGFRADIDGITHACGHDGHITMGLFLARLIAENLNDFNGKFRFIFQTAEEGTRGAVGMEKAGVLDSVDYLLGGHIGFQATTMGGIICGTNKLLATTKFDVTLKGKASHAAGAPQKGANALLAAAQIALNMHGITRHSDGVTRINVGVLRAGEGRNVIAPNGYLACETRGETTELNNFMFEECMKIIKGVSTIYDVKYDVKVTGGTAGGDSDIEVTELYESTAKESPFIDNDKIIKEFDFGACEDFAHFMQSVQKSGGKSGYLMIGTTLKSSHHSSTFDFDENSLLAGIDIFLRSAYKLNGNKQ</sequence>
<evidence type="ECO:0000256" key="1">
    <source>
        <dbReference type="ARBA" id="ARBA00022801"/>
    </source>
</evidence>
<comment type="caution">
    <text evidence="4">The sequence shown here is derived from an EMBL/GenBank/DDBJ whole genome shotgun (WGS) entry which is preliminary data.</text>
</comment>
<evidence type="ECO:0000256" key="2">
    <source>
        <dbReference type="PIRSR" id="PIRSR005962-1"/>
    </source>
</evidence>
<name>A0A2P8R3N7_9BACT</name>
<dbReference type="SUPFAM" id="SSF53187">
    <property type="entry name" value="Zn-dependent exopeptidases"/>
    <property type="match status" value="1"/>
</dbReference>
<reference evidence="5" key="1">
    <citation type="submission" date="2017-10" db="EMBL/GenBank/DDBJ databases">
        <title>Campylobacter species from seals.</title>
        <authorList>
            <person name="Gilbert M.J."/>
            <person name="Zomer A.L."/>
            <person name="Timmerman A.J."/>
            <person name="Duim B."/>
            <person name="Wagenaar J.A."/>
        </authorList>
    </citation>
    <scope>NUCLEOTIDE SEQUENCE [LARGE SCALE GENOMIC DNA]</scope>
    <source>
        <strain evidence="5">17S00004-5</strain>
    </source>
</reference>
<dbReference type="AlphaFoldDB" id="A0A2P8R3N7"/>
<dbReference type="PIRSF" id="PIRSF005962">
    <property type="entry name" value="Pept_M20D_amidohydro"/>
    <property type="match status" value="1"/>
</dbReference>
<dbReference type="Proteomes" id="UP000240535">
    <property type="component" value="Unassembled WGS sequence"/>
</dbReference>
<keyword evidence="1" id="KW-0378">Hydrolase</keyword>
<feature type="binding site" evidence="2">
    <location>
        <position position="186"/>
    </location>
    <ligand>
        <name>Mn(2+)</name>
        <dbReference type="ChEBI" id="CHEBI:29035"/>
        <label>2</label>
    </ligand>
</feature>
<keyword evidence="2" id="KW-0479">Metal-binding</keyword>
<dbReference type="OrthoDB" id="9777385at2"/>
<dbReference type="NCBIfam" id="TIGR01891">
    <property type="entry name" value="amidohydrolases"/>
    <property type="match status" value="1"/>
</dbReference>
<dbReference type="Pfam" id="PF07687">
    <property type="entry name" value="M20_dimer"/>
    <property type="match status" value="1"/>
</dbReference>
<feature type="binding site" evidence="2">
    <location>
        <position position="409"/>
    </location>
    <ligand>
        <name>Mn(2+)</name>
        <dbReference type="ChEBI" id="CHEBI:29035"/>
        <label>2</label>
    </ligand>
</feature>
<keyword evidence="5" id="KW-1185">Reference proteome</keyword>
<dbReference type="PANTHER" id="PTHR30575">
    <property type="entry name" value="PEPTIDASE M20"/>
    <property type="match status" value="1"/>
</dbReference>
<dbReference type="InterPro" id="IPR002933">
    <property type="entry name" value="Peptidase_M20"/>
</dbReference>
<dbReference type="InterPro" id="IPR052030">
    <property type="entry name" value="Peptidase_M20/M20A_hydrolases"/>
</dbReference>
<evidence type="ECO:0000259" key="3">
    <source>
        <dbReference type="Pfam" id="PF07687"/>
    </source>
</evidence>
<dbReference type="Gene3D" id="3.40.630.10">
    <property type="entry name" value="Zn peptidases"/>
    <property type="match status" value="2"/>
</dbReference>
<protein>
    <submittedName>
        <fullName evidence="4">Peptidase M20</fullName>
    </submittedName>
</protein>
<evidence type="ECO:0000313" key="5">
    <source>
        <dbReference type="Proteomes" id="UP000240535"/>
    </source>
</evidence>
<comment type="cofactor">
    <cofactor evidence="2">
        <name>Mn(2+)</name>
        <dbReference type="ChEBI" id="CHEBI:29035"/>
    </cofactor>
    <text evidence="2">The Mn(2+) ion enhances activity.</text>
</comment>
<organism evidence="4 5">
    <name type="scientific">Campylobacter blaseri</name>
    <dbReference type="NCBI Taxonomy" id="2042961"/>
    <lineage>
        <taxon>Bacteria</taxon>
        <taxon>Pseudomonadati</taxon>
        <taxon>Campylobacterota</taxon>
        <taxon>Epsilonproteobacteria</taxon>
        <taxon>Campylobacterales</taxon>
        <taxon>Campylobacteraceae</taxon>
        <taxon>Campylobacter</taxon>
    </lineage>
</organism>
<feature type="domain" description="Peptidase M20 dimerisation" evidence="3">
    <location>
        <begin position="233"/>
        <end position="309"/>
    </location>
</feature>
<dbReference type="EMBL" id="PDHH01000001">
    <property type="protein sequence ID" value="PSM53120.1"/>
    <property type="molecule type" value="Genomic_DNA"/>
</dbReference>
<dbReference type="InterPro" id="IPR036264">
    <property type="entry name" value="Bact_exopeptidase_dim_dom"/>
</dbReference>
<dbReference type="InterPro" id="IPR017439">
    <property type="entry name" value="Amidohydrolase"/>
</dbReference>
<gene>
    <name evidence="4" type="ORF">CQ405_00790</name>
</gene>
<dbReference type="PANTHER" id="PTHR30575:SF3">
    <property type="entry name" value="PEPTIDASE M20 DIMERISATION DOMAIN-CONTAINING PROTEIN"/>
    <property type="match status" value="1"/>
</dbReference>
<proteinExistence type="predicted"/>
<dbReference type="GO" id="GO:0005737">
    <property type="term" value="C:cytoplasm"/>
    <property type="evidence" value="ECO:0007669"/>
    <property type="project" value="TreeGrafter"/>
</dbReference>
<dbReference type="GO" id="GO:0016805">
    <property type="term" value="F:dipeptidase activity"/>
    <property type="evidence" value="ECO:0007669"/>
    <property type="project" value="TreeGrafter"/>
</dbReference>
<dbReference type="GO" id="GO:0071713">
    <property type="term" value="F:para-aminobenzoyl-glutamate hydrolase activity"/>
    <property type="evidence" value="ECO:0007669"/>
    <property type="project" value="TreeGrafter"/>
</dbReference>
<feature type="binding site" evidence="2">
    <location>
        <position position="150"/>
    </location>
    <ligand>
        <name>Mn(2+)</name>
        <dbReference type="ChEBI" id="CHEBI:29035"/>
        <label>2</label>
    </ligand>
</feature>
<dbReference type="RefSeq" id="WP_106869585.1">
    <property type="nucleotide sequence ID" value="NZ_CP053841.1"/>
</dbReference>
<dbReference type="GO" id="GO:0046657">
    <property type="term" value="P:folic acid catabolic process"/>
    <property type="evidence" value="ECO:0007669"/>
    <property type="project" value="TreeGrafter"/>
</dbReference>
<dbReference type="GO" id="GO:0046872">
    <property type="term" value="F:metal ion binding"/>
    <property type="evidence" value="ECO:0007669"/>
    <property type="project" value="UniProtKB-KW"/>
</dbReference>
<dbReference type="SUPFAM" id="SSF55031">
    <property type="entry name" value="Bacterial exopeptidase dimerisation domain"/>
    <property type="match status" value="1"/>
</dbReference>
<dbReference type="InterPro" id="IPR011650">
    <property type="entry name" value="Peptidase_M20_dimer"/>
</dbReference>
<keyword evidence="2" id="KW-0464">Manganese</keyword>
<evidence type="ECO:0000313" key="4">
    <source>
        <dbReference type="EMBL" id="PSM53120.1"/>
    </source>
</evidence>
<feature type="binding site" evidence="2">
    <location>
        <position position="152"/>
    </location>
    <ligand>
        <name>Mn(2+)</name>
        <dbReference type="ChEBI" id="CHEBI:29035"/>
        <label>2</label>
    </ligand>
</feature>
<feature type="binding site" evidence="2">
    <location>
        <position position="210"/>
    </location>
    <ligand>
        <name>Mn(2+)</name>
        <dbReference type="ChEBI" id="CHEBI:29035"/>
        <label>2</label>
    </ligand>
</feature>
<accession>A0A2P8R3N7</accession>
<dbReference type="Pfam" id="PF01546">
    <property type="entry name" value="Peptidase_M20"/>
    <property type="match status" value="1"/>
</dbReference>